<keyword evidence="7" id="KW-0472">Membrane</keyword>
<evidence type="ECO:0000256" key="5">
    <source>
        <dbReference type="ARBA" id="ARBA00023028"/>
    </source>
</evidence>
<keyword evidence="13" id="KW-1185">Reference proteome</keyword>
<proteinExistence type="inferred from homology"/>
<evidence type="ECO:0000256" key="7">
    <source>
        <dbReference type="ARBA" id="ARBA00023136"/>
    </source>
</evidence>
<feature type="non-terminal residue" evidence="12">
    <location>
        <position position="162"/>
    </location>
</feature>
<keyword evidence="5" id="KW-0638">Presynaptic neurotoxin</keyword>
<dbReference type="SUPFAM" id="SSF48403">
    <property type="entry name" value="Ankyrin repeat"/>
    <property type="match status" value="1"/>
</dbReference>
<organism evidence="12 13">
    <name type="scientific">Leptotrombidium deliense</name>
    <dbReference type="NCBI Taxonomy" id="299467"/>
    <lineage>
        <taxon>Eukaryota</taxon>
        <taxon>Metazoa</taxon>
        <taxon>Ecdysozoa</taxon>
        <taxon>Arthropoda</taxon>
        <taxon>Chelicerata</taxon>
        <taxon>Arachnida</taxon>
        <taxon>Acari</taxon>
        <taxon>Acariformes</taxon>
        <taxon>Trombidiformes</taxon>
        <taxon>Prostigmata</taxon>
        <taxon>Anystina</taxon>
        <taxon>Parasitengona</taxon>
        <taxon>Trombiculoidea</taxon>
        <taxon>Trombiculidae</taxon>
        <taxon>Leptotrombidium</taxon>
    </lineage>
</organism>
<sequence length="162" mass="18595">MNELVAQEINDAVFKDNVDLLDNIMSRGVDINAVYSDYEKALHIAIKYTAVGCVHYLLENNIKINLRNSFGNTELMSILGLYNNEKIDKIIEMLINAPDLNFEQTHDKFGWNYLHFACYSGCVKLVKKLATKFQHFYAADNKGKYLLHIVAERDFTEVIIAL</sequence>
<dbReference type="AlphaFoldDB" id="A0A443QDN5"/>
<dbReference type="GO" id="GO:0044231">
    <property type="term" value="C:host cell presynaptic membrane"/>
    <property type="evidence" value="ECO:0007669"/>
    <property type="project" value="UniProtKB-KW"/>
</dbReference>
<gene>
    <name evidence="12" type="ORF">B4U80_12641</name>
</gene>
<dbReference type="VEuPathDB" id="VectorBase:LDEU014416"/>
<comment type="similarity">
    <text evidence="9">Belongs to the cationic peptide 01 (latrotoxin) family. 03 (alpha-latrotoxin) subfamily.</text>
</comment>
<dbReference type="Gene3D" id="1.25.40.20">
    <property type="entry name" value="Ankyrin repeat-containing domain"/>
    <property type="match status" value="2"/>
</dbReference>
<comment type="subcellular location">
    <subcellularLocation>
        <location evidence="1">Target cell membrane</location>
    </subcellularLocation>
</comment>
<keyword evidence="8" id="KW-1053">Target membrane</keyword>
<evidence type="ECO:0000256" key="9">
    <source>
        <dbReference type="ARBA" id="ARBA00049657"/>
    </source>
</evidence>
<dbReference type="GO" id="GO:0044218">
    <property type="term" value="C:other organism cell membrane"/>
    <property type="evidence" value="ECO:0007669"/>
    <property type="project" value="UniProtKB-KW"/>
</dbReference>
<dbReference type="Proteomes" id="UP000288716">
    <property type="component" value="Unassembled WGS sequence"/>
</dbReference>
<name>A0A443QDN5_9ACAR</name>
<keyword evidence="5" id="KW-0528">Neurotoxin</keyword>
<reference evidence="12 13" key="1">
    <citation type="journal article" date="2018" name="Gigascience">
        <title>Genomes of trombidid mites reveal novel predicted allergens and laterally-transferred genes associated with secondary metabolism.</title>
        <authorList>
            <person name="Dong X."/>
            <person name="Chaisiri K."/>
            <person name="Xia D."/>
            <person name="Armstrong S.D."/>
            <person name="Fang Y."/>
            <person name="Donnelly M.J."/>
            <person name="Kadowaki T."/>
            <person name="McGarry J.W."/>
            <person name="Darby A.C."/>
            <person name="Makepeace B.L."/>
        </authorList>
    </citation>
    <scope>NUCLEOTIDE SEQUENCE [LARGE SCALE GENOMIC DNA]</scope>
    <source>
        <strain evidence="12">UoL-UT</strain>
    </source>
</reference>
<dbReference type="InterPro" id="IPR002110">
    <property type="entry name" value="Ankyrin_rpt"/>
</dbReference>
<dbReference type="GO" id="GO:0006887">
    <property type="term" value="P:exocytosis"/>
    <property type="evidence" value="ECO:0007669"/>
    <property type="project" value="UniProtKB-KW"/>
</dbReference>
<dbReference type="OrthoDB" id="6596655at2759"/>
<dbReference type="PANTHER" id="PTHR24198">
    <property type="entry name" value="ANKYRIN REPEAT AND PROTEIN KINASE DOMAIN-CONTAINING PROTEIN"/>
    <property type="match status" value="1"/>
</dbReference>
<evidence type="ECO:0000256" key="11">
    <source>
        <dbReference type="ARBA" id="ARBA00049811"/>
    </source>
</evidence>
<evidence type="ECO:0000256" key="10">
    <source>
        <dbReference type="ARBA" id="ARBA00049715"/>
    </source>
</evidence>
<keyword evidence="3" id="KW-1052">Target cell membrane</keyword>
<evidence type="ECO:0000256" key="1">
    <source>
        <dbReference type="ARBA" id="ARBA00004175"/>
    </source>
</evidence>
<evidence type="ECO:0000313" key="12">
    <source>
        <dbReference type="EMBL" id="RWS01127.1"/>
    </source>
</evidence>
<dbReference type="InterPro" id="IPR036770">
    <property type="entry name" value="Ankyrin_rpt-contain_sf"/>
</dbReference>
<comment type="subunit">
    <text evidence="10">Homotetramer in membranes.</text>
</comment>
<dbReference type="EMBL" id="NCKV01058238">
    <property type="protein sequence ID" value="RWS01127.1"/>
    <property type="molecule type" value="Genomic_DNA"/>
</dbReference>
<evidence type="ECO:0000256" key="8">
    <source>
        <dbReference type="ARBA" id="ARBA00023298"/>
    </source>
</evidence>
<keyword evidence="6" id="KW-0040">ANK repeat</keyword>
<evidence type="ECO:0000256" key="4">
    <source>
        <dbReference type="ARBA" id="ARBA00022737"/>
    </source>
</evidence>
<dbReference type="STRING" id="299467.A0A443QDN5"/>
<keyword evidence="4" id="KW-0677">Repeat</keyword>
<dbReference type="PANTHER" id="PTHR24198:SF165">
    <property type="entry name" value="ANKYRIN REPEAT-CONTAINING PROTEIN-RELATED"/>
    <property type="match status" value="1"/>
</dbReference>
<evidence type="ECO:0000256" key="3">
    <source>
        <dbReference type="ARBA" id="ARBA00022537"/>
    </source>
</evidence>
<dbReference type="SMART" id="SM00248">
    <property type="entry name" value="ANK"/>
    <property type="match status" value="2"/>
</dbReference>
<evidence type="ECO:0000256" key="6">
    <source>
        <dbReference type="ARBA" id="ARBA00023043"/>
    </source>
</evidence>
<accession>A0A443QDN5</accession>
<evidence type="ECO:0000313" key="13">
    <source>
        <dbReference type="Proteomes" id="UP000288716"/>
    </source>
</evidence>
<protein>
    <recommendedName>
        <fullName evidence="11">Alpha-latrotoxin</fullName>
    </recommendedName>
</protein>
<keyword evidence="2" id="KW-0268">Exocytosis</keyword>
<evidence type="ECO:0000256" key="2">
    <source>
        <dbReference type="ARBA" id="ARBA00022483"/>
    </source>
</evidence>
<dbReference type="Pfam" id="PF12796">
    <property type="entry name" value="Ank_2"/>
    <property type="match status" value="1"/>
</dbReference>
<comment type="caution">
    <text evidence="12">The sequence shown here is derived from an EMBL/GenBank/DDBJ whole genome shotgun (WGS) entry which is preliminary data.</text>
</comment>
<keyword evidence="5" id="KW-0800">Toxin</keyword>